<dbReference type="GO" id="GO:0004190">
    <property type="term" value="F:aspartic-type endopeptidase activity"/>
    <property type="evidence" value="ECO:0007669"/>
    <property type="project" value="UniProtKB-KW"/>
</dbReference>
<dbReference type="InterPro" id="IPR001461">
    <property type="entry name" value="Aspartic_peptidase_A1"/>
</dbReference>
<evidence type="ECO:0000256" key="4">
    <source>
        <dbReference type="ARBA" id="ARBA00022737"/>
    </source>
</evidence>
<dbReference type="Gene3D" id="2.40.70.10">
    <property type="entry name" value="Acid Proteases"/>
    <property type="match status" value="2"/>
</dbReference>
<feature type="chain" id="PRO_5023831832" description="Aspartic proteinase Asp1" evidence="10">
    <location>
        <begin position="31"/>
        <end position="457"/>
    </location>
</feature>
<dbReference type="InterPro" id="IPR021109">
    <property type="entry name" value="Peptidase_aspartic_dom_sf"/>
</dbReference>
<keyword evidence="2" id="KW-0645">Protease</keyword>
<dbReference type="Pfam" id="PF14543">
    <property type="entry name" value="TAXi_N"/>
    <property type="match status" value="1"/>
</dbReference>
<dbReference type="SUPFAM" id="SSF50630">
    <property type="entry name" value="Acid proteases"/>
    <property type="match status" value="1"/>
</dbReference>
<dbReference type="PROSITE" id="PS51767">
    <property type="entry name" value="PEPTIDASE_A1"/>
    <property type="match status" value="1"/>
</dbReference>
<evidence type="ECO:0000313" key="13">
    <source>
        <dbReference type="Proteomes" id="UP000325577"/>
    </source>
</evidence>
<evidence type="ECO:0000313" key="12">
    <source>
        <dbReference type="EMBL" id="KAA8546426.1"/>
    </source>
</evidence>
<keyword evidence="5" id="KW-0064">Aspartyl protease</keyword>
<dbReference type="EMBL" id="CM018032">
    <property type="protein sequence ID" value="KAA8546426.1"/>
    <property type="molecule type" value="Genomic_DNA"/>
</dbReference>
<dbReference type="Pfam" id="PF14541">
    <property type="entry name" value="TAXi_C"/>
    <property type="match status" value="1"/>
</dbReference>
<evidence type="ECO:0000256" key="3">
    <source>
        <dbReference type="ARBA" id="ARBA00022729"/>
    </source>
</evidence>
<feature type="signal peptide" evidence="10">
    <location>
        <begin position="1"/>
        <end position="30"/>
    </location>
</feature>
<evidence type="ECO:0000259" key="11">
    <source>
        <dbReference type="PROSITE" id="PS51767"/>
    </source>
</evidence>
<dbReference type="FunFam" id="2.40.70.10:FF:000027">
    <property type="entry name" value="Aspartic proteinase Asp1 isoform A"/>
    <property type="match status" value="1"/>
</dbReference>
<dbReference type="InterPro" id="IPR032861">
    <property type="entry name" value="TAXi_N"/>
</dbReference>
<evidence type="ECO:0000256" key="7">
    <source>
        <dbReference type="ARBA" id="ARBA00068871"/>
    </source>
</evidence>
<dbReference type="InterPro" id="IPR033121">
    <property type="entry name" value="PEPTIDASE_A1"/>
</dbReference>
<proteinExistence type="inferred from homology"/>
<evidence type="ECO:0000256" key="5">
    <source>
        <dbReference type="ARBA" id="ARBA00022750"/>
    </source>
</evidence>
<dbReference type="PANTHER" id="PTHR13683:SF227">
    <property type="entry name" value="EUKARYOTIC ASPARTYL PROTEASE FAMILY PROTEIN"/>
    <property type="match status" value="1"/>
</dbReference>
<organism evidence="12 13">
    <name type="scientific">Nyssa sinensis</name>
    <dbReference type="NCBI Taxonomy" id="561372"/>
    <lineage>
        <taxon>Eukaryota</taxon>
        <taxon>Viridiplantae</taxon>
        <taxon>Streptophyta</taxon>
        <taxon>Embryophyta</taxon>
        <taxon>Tracheophyta</taxon>
        <taxon>Spermatophyta</taxon>
        <taxon>Magnoliopsida</taxon>
        <taxon>eudicotyledons</taxon>
        <taxon>Gunneridae</taxon>
        <taxon>Pentapetalae</taxon>
        <taxon>asterids</taxon>
        <taxon>Cornales</taxon>
        <taxon>Nyssaceae</taxon>
        <taxon>Nyssa</taxon>
    </lineage>
</organism>
<keyword evidence="13" id="KW-1185">Reference proteome</keyword>
<dbReference type="PANTHER" id="PTHR13683">
    <property type="entry name" value="ASPARTYL PROTEASES"/>
    <property type="match status" value="1"/>
</dbReference>
<dbReference type="GO" id="GO:0006508">
    <property type="term" value="P:proteolysis"/>
    <property type="evidence" value="ECO:0007669"/>
    <property type="project" value="UniProtKB-KW"/>
</dbReference>
<dbReference type="InterPro" id="IPR032799">
    <property type="entry name" value="TAXi_C"/>
</dbReference>
<evidence type="ECO:0000256" key="9">
    <source>
        <dbReference type="PIRSR" id="PIRSR601461-1"/>
    </source>
</evidence>
<feature type="active site" evidence="9">
    <location>
        <position position="286"/>
    </location>
</feature>
<feature type="active site" evidence="9">
    <location>
        <position position="86"/>
    </location>
</feature>
<gene>
    <name evidence="12" type="ORF">F0562_002835</name>
</gene>
<sequence>MHEKRKVTSSSMMMMLFLMVFSSTFEGCFSAANQPQKNKRQSKSMVTNRFGSSVVFPVTGNVYPKGYYHVTLDIGNPPKPYILDVDTGSDLTWLQCDAPCTKCTPAPHTLYKPHKNPITCKDPLCASLHWPAKPPCKTPDEQCDYEVEYADHGSSLGVLVKDSFALRFTNGSVVRPHLVFGCGYHQEVPDSIRAPYTDGVLGLGDGKMSIVSQLYDLGLTQNMVGHCLSGKGGGFLFVGDDLVPSSGIVWAPMLRNSLDKDHSLGPAKLLYGGRSIGVKSLPIVFDSGSTYSYFNSQVYNATISMVKKDLYGKLKDAVEDRSLPVCWKGTKPFKSIHDVKNYFKPLVLSFTNAKNIHLELPPEAYLIITEHGNVCLGILNGAEAGLGNFNIIGDISLQDKMVIYDYKKRQIGWVPANCDRLPNLDHDYKEGFFKAFSANIGIFEEQSPTAYASSKDL</sequence>
<dbReference type="Proteomes" id="UP000325577">
    <property type="component" value="Linkage Group LG1"/>
</dbReference>
<keyword evidence="4" id="KW-0677">Repeat</keyword>
<evidence type="ECO:0000256" key="8">
    <source>
        <dbReference type="ARBA" id="ARBA00077656"/>
    </source>
</evidence>
<name>A0A5J5BUN8_9ASTE</name>
<dbReference type="OrthoDB" id="2747330at2759"/>
<feature type="domain" description="Peptidase A1" evidence="11">
    <location>
        <begin position="68"/>
        <end position="414"/>
    </location>
</feature>
<protein>
    <recommendedName>
        <fullName evidence="7">Aspartic proteinase Asp1</fullName>
    </recommendedName>
    <alternativeName>
        <fullName evidence="8">Nucellin-like protein</fullName>
    </alternativeName>
</protein>
<keyword evidence="3 10" id="KW-0732">Signal</keyword>
<dbReference type="AlphaFoldDB" id="A0A5J5BUN8"/>
<dbReference type="PRINTS" id="PR00792">
    <property type="entry name" value="PEPSIN"/>
</dbReference>
<evidence type="ECO:0000256" key="10">
    <source>
        <dbReference type="SAM" id="SignalP"/>
    </source>
</evidence>
<evidence type="ECO:0000256" key="2">
    <source>
        <dbReference type="ARBA" id="ARBA00022670"/>
    </source>
</evidence>
<evidence type="ECO:0000256" key="6">
    <source>
        <dbReference type="ARBA" id="ARBA00022801"/>
    </source>
</evidence>
<evidence type="ECO:0000256" key="1">
    <source>
        <dbReference type="ARBA" id="ARBA00007447"/>
    </source>
</evidence>
<keyword evidence="6" id="KW-0378">Hydrolase</keyword>
<reference evidence="12 13" key="1">
    <citation type="submission" date="2019-09" db="EMBL/GenBank/DDBJ databases">
        <title>A chromosome-level genome assembly of the Chinese tupelo Nyssa sinensis.</title>
        <authorList>
            <person name="Yang X."/>
            <person name="Kang M."/>
            <person name="Yang Y."/>
            <person name="Xiong H."/>
            <person name="Wang M."/>
            <person name="Zhang Z."/>
            <person name="Wang Z."/>
            <person name="Wu H."/>
            <person name="Ma T."/>
            <person name="Liu J."/>
            <person name="Xi Z."/>
        </authorList>
    </citation>
    <scope>NUCLEOTIDE SEQUENCE [LARGE SCALE GENOMIC DNA]</scope>
    <source>
        <strain evidence="12">J267</strain>
        <tissue evidence="12">Leaf</tissue>
    </source>
</reference>
<accession>A0A5J5BUN8</accession>
<dbReference type="FunFam" id="2.40.70.10:FF:000015">
    <property type="entry name" value="Aspartyl protease family protein"/>
    <property type="match status" value="1"/>
</dbReference>
<comment type="similarity">
    <text evidence="1">Belongs to the peptidase A1 family.</text>
</comment>